<dbReference type="AlphaFoldDB" id="A0A0N4W775"/>
<reference evidence="4" key="1">
    <citation type="submission" date="2017-02" db="UniProtKB">
        <authorList>
            <consortium name="WormBaseParasite"/>
        </authorList>
    </citation>
    <scope>IDENTIFICATION</scope>
</reference>
<keyword evidence="3" id="KW-1185">Reference proteome</keyword>
<dbReference type="WBParaSite" id="HPLM_0000596201-mRNA-1">
    <property type="protein sequence ID" value="HPLM_0000596201-mRNA-1"/>
    <property type="gene ID" value="HPLM_0000596201"/>
</dbReference>
<dbReference type="Proteomes" id="UP000268014">
    <property type="component" value="Unassembled WGS sequence"/>
</dbReference>
<proteinExistence type="predicted"/>
<dbReference type="EMBL" id="UZAF01016414">
    <property type="protein sequence ID" value="VDO27552.1"/>
    <property type="molecule type" value="Genomic_DNA"/>
</dbReference>
<evidence type="ECO:0000259" key="1">
    <source>
        <dbReference type="Pfam" id="PF07245"/>
    </source>
</evidence>
<dbReference type="Pfam" id="PF07245">
    <property type="entry name" value="Phlebovirus_G2"/>
    <property type="match status" value="1"/>
</dbReference>
<dbReference type="Gene3D" id="2.60.40.3770">
    <property type="match status" value="1"/>
</dbReference>
<evidence type="ECO:0000313" key="2">
    <source>
        <dbReference type="EMBL" id="VDO27552.1"/>
    </source>
</evidence>
<organism evidence="4">
    <name type="scientific">Haemonchus placei</name>
    <name type="common">Barber's pole worm</name>
    <dbReference type="NCBI Taxonomy" id="6290"/>
    <lineage>
        <taxon>Eukaryota</taxon>
        <taxon>Metazoa</taxon>
        <taxon>Ecdysozoa</taxon>
        <taxon>Nematoda</taxon>
        <taxon>Chromadorea</taxon>
        <taxon>Rhabditida</taxon>
        <taxon>Rhabditina</taxon>
        <taxon>Rhabditomorpha</taxon>
        <taxon>Strongyloidea</taxon>
        <taxon>Trichostrongylidae</taxon>
        <taxon>Haemonchus</taxon>
    </lineage>
</organism>
<evidence type="ECO:0000313" key="4">
    <source>
        <dbReference type="WBParaSite" id="HPLM_0000596201-mRNA-1"/>
    </source>
</evidence>
<protein>
    <submittedName>
        <fullName evidence="4">Phlebovirus_G2 domain-containing protein</fullName>
    </submittedName>
</protein>
<accession>A0A0N4W775</accession>
<reference evidence="2 3" key="2">
    <citation type="submission" date="2018-11" db="EMBL/GenBank/DDBJ databases">
        <authorList>
            <consortium name="Pathogen Informatics"/>
        </authorList>
    </citation>
    <scope>NUCLEOTIDE SEQUENCE [LARGE SCALE GENOMIC DNA]</scope>
    <source>
        <strain evidence="2 3">MHpl1</strain>
    </source>
</reference>
<feature type="domain" description="Phlebovirus glycoprotein G2 fusion" evidence="1">
    <location>
        <begin position="6"/>
        <end position="145"/>
    </location>
</feature>
<gene>
    <name evidence="2" type="ORF">HPLM_LOCUS5954</name>
</gene>
<sequence>MNLRQHLHSHSSPLRWNSVQITLMSTSTPALLILSSYFITDDNTVAIIEPSPHGQLIVHSPGQVQCKSKDKASLFSNCSFAKHACSCTPRVYTVKCTCSNGTISPFLQNESRRLPVTTSQVAIINEEGSVIKAKTTISSALIMQISAQGLVMANRNNNSCLVKMEELFGFYSCTQGATTKVSCKSSASQEAAQIQCGNSIKLVICTPDGHDLQSLSTSAHQASISIVRSDALEELQQQLFKGI</sequence>
<dbReference type="InterPro" id="IPR009878">
    <property type="entry name" value="Phlebovirus_G2_fusion"/>
</dbReference>
<dbReference type="OrthoDB" id="5877595at2759"/>
<evidence type="ECO:0000313" key="3">
    <source>
        <dbReference type="Proteomes" id="UP000268014"/>
    </source>
</evidence>
<name>A0A0N4W775_HAEPC</name>